<feature type="domain" description="Peptidase M50" evidence="8">
    <location>
        <begin position="194"/>
        <end position="282"/>
    </location>
</feature>
<keyword evidence="6 7" id="KW-0472">Membrane</keyword>
<feature type="transmembrane region" description="Helical" evidence="7">
    <location>
        <begin position="220"/>
        <end position="239"/>
    </location>
</feature>
<evidence type="ECO:0000256" key="3">
    <source>
        <dbReference type="ARBA" id="ARBA00007931"/>
    </source>
</evidence>
<evidence type="ECO:0000256" key="7">
    <source>
        <dbReference type="SAM" id="Phobius"/>
    </source>
</evidence>
<dbReference type="PANTHER" id="PTHR13325:SF3">
    <property type="entry name" value="MEMBRANE-BOUND TRANSCRIPTION FACTOR SITE-2 PROTEASE"/>
    <property type="match status" value="1"/>
</dbReference>
<evidence type="ECO:0000259" key="8">
    <source>
        <dbReference type="Pfam" id="PF02163"/>
    </source>
</evidence>
<dbReference type="PANTHER" id="PTHR13325">
    <property type="entry name" value="PROTEASE M50 MEMBRANE-BOUND TRANSCRIPTION FACTOR SITE 2 PROTEASE"/>
    <property type="match status" value="1"/>
</dbReference>
<accession>A0ABS5I9I7</accession>
<comment type="caution">
    <text evidence="9">The sequence shown here is derived from an EMBL/GenBank/DDBJ whole genome shotgun (WGS) entry which is preliminary data.</text>
</comment>
<evidence type="ECO:0000256" key="4">
    <source>
        <dbReference type="ARBA" id="ARBA00022692"/>
    </source>
</evidence>
<gene>
    <name evidence="9" type="ORF">KEC16_05135</name>
</gene>
<feature type="transmembrane region" description="Helical" evidence="7">
    <location>
        <begin position="385"/>
        <end position="403"/>
    </location>
</feature>
<dbReference type="Proteomes" id="UP000680714">
    <property type="component" value="Unassembled WGS sequence"/>
</dbReference>
<feature type="transmembrane region" description="Helical" evidence="7">
    <location>
        <begin position="356"/>
        <end position="379"/>
    </location>
</feature>
<dbReference type="RefSeq" id="WP_211546610.1">
    <property type="nucleotide sequence ID" value="NZ_JAGTUF010000003.1"/>
</dbReference>
<sequence length="709" mass="78650">MADALSLPRLPRLPRLREDLKLLPGPSTPDGAPTWTLHDPAAHRFFRIGWSEFEILARWELGNPQTIARSISGQTTLKISPAEVMEVGSFCENAGLIQAEGDHGARRLSAGLEAKKMSAAKWLLKNYLFLRLRLLDPDRLLASLLPWVGWAFHRRFPPVLALAAAFGLYLVGRQWEHFTHTLSWAFTPAGAAATALALSLSKMAHEMGHGLAAKRFGCRVPAMGVALLVMWPVLWTDVTDAWRLTDRRQRLIIDAAGMAAEVMVAVLASLLWAVLPDGPVRSAVFLLAGSTWVLTLAVNLNPLMRFDGYFLLSDLLDEPNLQDRSFALGRWWLRERLFGFGDRPPEVLASARRSLLVGYALAIWVYRFFLFLGIALLVYHFAFKLLGLFLMMVEIGWFILRPIAAEMRVWQKRRADLRWNRNLGLSLAMLVLAVLAVAVPWSGSVSAPALLRPERQSVLYTAQPGQVIEAARAGRPVVAGETLFALKAPELEFRRRNAEIEIEGLRTRLAGISFDTDSAESVQVTWEELGKAVAELRDVVAAMDSLVTRAPFAGVVVDIPPILRSGLWMGKHDPLGILIDPATQMVEAYVAESDLDRLGLENPARFYAENGEVTIDLRVRSIDRLSTRELGVAELASKNGGAIAVREDPNNRRLIPETSLYRVLLAPDADNPPPALIRRGTVVLDAKAESPVLRLWRHAVAVLIRESNL</sequence>
<feature type="transmembrane region" description="Helical" evidence="7">
    <location>
        <begin position="251"/>
        <end position="274"/>
    </location>
</feature>
<evidence type="ECO:0000313" key="9">
    <source>
        <dbReference type="EMBL" id="MBR9971094.1"/>
    </source>
</evidence>
<feature type="transmembrane region" description="Helical" evidence="7">
    <location>
        <begin position="184"/>
        <end position="200"/>
    </location>
</feature>
<evidence type="ECO:0000313" key="10">
    <source>
        <dbReference type="Proteomes" id="UP000680714"/>
    </source>
</evidence>
<dbReference type="InterPro" id="IPR008915">
    <property type="entry name" value="Peptidase_M50"/>
</dbReference>
<comment type="subcellular location">
    <subcellularLocation>
        <location evidence="2">Endomembrane system</location>
        <topology evidence="2">Multi-pass membrane protein</topology>
    </subcellularLocation>
</comment>
<comment type="cofactor">
    <cofactor evidence="1">
        <name>Zn(2+)</name>
        <dbReference type="ChEBI" id="CHEBI:29105"/>
    </cofactor>
</comment>
<keyword evidence="5 7" id="KW-1133">Transmembrane helix</keyword>
<evidence type="ECO:0000256" key="1">
    <source>
        <dbReference type="ARBA" id="ARBA00001947"/>
    </source>
</evidence>
<keyword evidence="4 7" id="KW-0812">Transmembrane</keyword>
<dbReference type="EMBL" id="JAGTUF010000003">
    <property type="protein sequence ID" value="MBR9971094.1"/>
    <property type="molecule type" value="Genomic_DNA"/>
</dbReference>
<organism evidence="9 10">
    <name type="scientific">Magnetospirillum sulfuroxidans</name>
    <dbReference type="NCBI Taxonomy" id="611300"/>
    <lineage>
        <taxon>Bacteria</taxon>
        <taxon>Pseudomonadati</taxon>
        <taxon>Pseudomonadota</taxon>
        <taxon>Alphaproteobacteria</taxon>
        <taxon>Rhodospirillales</taxon>
        <taxon>Rhodospirillaceae</taxon>
        <taxon>Magnetospirillum</taxon>
    </lineage>
</organism>
<dbReference type="InterPro" id="IPR001193">
    <property type="entry name" value="MBTPS2"/>
</dbReference>
<reference evidence="9 10" key="1">
    <citation type="submission" date="2021-04" db="EMBL/GenBank/DDBJ databases">
        <title>Magnetospirillum sulfuroxidans sp. nov., a facultative chemolithoautotrophic sulfur-oxidizing alphaproteobacterium isolated from freshwater sediment and proposals for Paramagetospirillum gen. nov., and Magnetospirillaceae fam. nov.</title>
        <authorList>
            <person name="Koziaeva V."/>
            <person name="Geelhoed J.S."/>
            <person name="Sorokin D.Y."/>
            <person name="Grouzdev D.S."/>
        </authorList>
    </citation>
    <scope>NUCLEOTIDE SEQUENCE [LARGE SCALE GENOMIC DNA]</scope>
    <source>
        <strain evidence="9 10">J10</strain>
    </source>
</reference>
<feature type="transmembrane region" description="Helical" evidence="7">
    <location>
        <begin position="155"/>
        <end position="172"/>
    </location>
</feature>
<feature type="transmembrane region" description="Helical" evidence="7">
    <location>
        <begin position="423"/>
        <end position="443"/>
    </location>
</feature>
<feature type="transmembrane region" description="Helical" evidence="7">
    <location>
        <begin position="280"/>
        <end position="300"/>
    </location>
</feature>
<proteinExistence type="inferred from homology"/>
<evidence type="ECO:0000256" key="2">
    <source>
        <dbReference type="ARBA" id="ARBA00004127"/>
    </source>
</evidence>
<comment type="similarity">
    <text evidence="3">Belongs to the peptidase M50B family.</text>
</comment>
<evidence type="ECO:0000256" key="5">
    <source>
        <dbReference type="ARBA" id="ARBA00022989"/>
    </source>
</evidence>
<name>A0ABS5I9I7_9PROT</name>
<protein>
    <submittedName>
        <fullName evidence="9">HlyD family efflux transporter periplasmic adaptor subunit</fullName>
    </submittedName>
</protein>
<evidence type="ECO:0000256" key="6">
    <source>
        <dbReference type="ARBA" id="ARBA00023136"/>
    </source>
</evidence>
<dbReference type="Pfam" id="PF02163">
    <property type="entry name" value="Peptidase_M50"/>
    <property type="match status" value="1"/>
</dbReference>
<keyword evidence="10" id="KW-1185">Reference proteome</keyword>